<sequence length="362" mass="40740">MLINQKMHILITADPELPVPPQLYGGIERIIDLLVKQLQYRGHTIGLLAHRDSTCPADYSFTWSGVKSQDRVDMLHNTASLYSAVKQFQPNLIHSFSRIFYLFPWLLNSSLPKIMSYQRQPSSRTVAWGNKLGKDSLIFTGCSEYICRQGRKVAGTWYPIHNCVELDKYTFQPTVADDAPLVFLSRIEKIKGAHNAIKVAKKTGHRLLIAGNYSTEGEAGKYWQEAIVPHLDKDGIEYVGTVDDVQKNQLLGKAAAMIVPIEWEEPFGIVFAEALACGTPVISCPKGALPEIVRQGIDGYLINNLQEAYDAVNNLDQIDRNNCRQRAEKCFAASVIVNQYEQLYSQLLNQNYYPTKSKSILV</sequence>
<evidence type="ECO:0000313" key="3">
    <source>
        <dbReference type="Proteomes" id="UP000010473"/>
    </source>
</evidence>
<keyword evidence="2" id="KW-0808">Transferase</keyword>
<reference evidence="3" key="1">
    <citation type="journal article" date="2013" name="Proc. Natl. Acad. Sci. U.S.A.">
        <title>Improving the coverage of the cyanobacterial phylum using diversity-driven genome sequencing.</title>
        <authorList>
            <person name="Shih P.M."/>
            <person name="Wu D."/>
            <person name="Latifi A."/>
            <person name="Axen S.D."/>
            <person name="Fewer D.P."/>
            <person name="Talla E."/>
            <person name="Calteau A."/>
            <person name="Cai F."/>
            <person name="Tandeau de Marsac N."/>
            <person name="Rippka R."/>
            <person name="Herdman M."/>
            <person name="Sivonen K."/>
            <person name="Coursin T."/>
            <person name="Laurent T."/>
            <person name="Goodwin L."/>
            <person name="Nolan M."/>
            <person name="Davenport K.W."/>
            <person name="Han C.S."/>
            <person name="Rubin E.M."/>
            <person name="Eisen J.A."/>
            <person name="Woyke T."/>
            <person name="Gugger M."/>
            <person name="Kerfeld C.A."/>
        </authorList>
    </citation>
    <scope>NUCLEOTIDE SEQUENCE [LARGE SCALE GENOMIC DNA]</scope>
    <source>
        <strain evidence="3">ATCC 29371 / PCC 7437</strain>
    </source>
</reference>
<dbReference type="GO" id="GO:0016757">
    <property type="term" value="F:glycosyltransferase activity"/>
    <property type="evidence" value="ECO:0007669"/>
    <property type="project" value="InterPro"/>
</dbReference>
<dbReference type="HOGENOM" id="CLU_042257_1_0_3"/>
<dbReference type="PANTHER" id="PTHR45947:SF3">
    <property type="entry name" value="SULFOQUINOVOSYL TRANSFERASE SQD2"/>
    <property type="match status" value="1"/>
</dbReference>
<dbReference type="eggNOG" id="COG0438">
    <property type="taxonomic scope" value="Bacteria"/>
</dbReference>
<proteinExistence type="predicted"/>
<dbReference type="STRING" id="111780.Sta7437_2230"/>
<dbReference type="Pfam" id="PF00534">
    <property type="entry name" value="Glycos_transf_1"/>
    <property type="match status" value="1"/>
</dbReference>
<organism evidence="2 3">
    <name type="scientific">Stanieria cyanosphaera (strain ATCC 29371 / PCC 7437)</name>
    <dbReference type="NCBI Taxonomy" id="111780"/>
    <lineage>
        <taxon>Bacteria</taxon>
        <taxon>Bacillati</taxon>
        <taxon>Cyanobacteriota</taxon>
        <taxon>Cyanophyceae</taxon>
        <taxon>Pleurocapsales</taxon>
        <taxon>Dermocarpellaceae</taxon>
        <taxon>Stanieria</taxon>
    </lineage>
</organism>
<feature type="domain" description="Glycosyl transferase family 1" evidence="1">
    <location>
        <begin position="177"/>
        <end position="322"/>
    </location>
</feature>
<dbReference type="PANTHER" id="PTHR45947">
    <property type="entry name" value="SULFOQUINOVOSYL TRANSFERASE SQD2"/>
    <property type="match status" value="1"/>
</dbReference>
<dbReference type="Proteomes" id="UP000010473">
    <property type="component" value="Chromosome"/>
</dbReference>
<dbReference type="EMBL" id="CP003653">
    <property type="protein sequence ID" value="AFZ35778.1"/>
    <property type="molecule type" value="Genomic_DNA"/>
</dbReference>
<name>K9XTB6_STAC7</name>
<dbReference type="KEGG" id="scs:Sta7437_2230"/>
<gene>
    <name evidence="2" type="ordered locus">Sta7437_2230</name>
</gene>
<evidence type="ECO:0000313" key="2">
    <source>
        <dbReference type="EMBL" id="AFZ35778.1"/>
    </source>
</evidence>
<dbReference type="InterPro" id="IPR001296">
    <property type="entry name" value="Glyco_trans_1"/>
</dbReference>
<dbReference type="Gene3D" id="3.40.50.2000">
    <property type="entry name" value="Glycogen Phosphorylase B"/>
    <property type="match status" value="2"/>
</dbReference>
<dbReference type="InterPro" id="IPR050194">
    <property type="entry name" value="Glycosyltransferase_grp1"/>
</dbReference>
<evidence type="ECO:0000259" key="1">
    <source>
        <dbReference type="Pfam" id="PF00534"/>
    </source>
</evidence>
<accession>K9XTB6</accession>
<keyword evidence="3" id="KW-1185">Reference proteome</keyword>
<dbReference type="SUPFAM" id="SSF53756">
    <property type="entry name" value="UDP-Glycosyltransferase/glycogen phosphorylase"/>
    <property type="match status" value="1"/>
</dbReference>
<protein>
    <submittedName>
        <fullName evidence="2">Glycosyl transferase group 1</fullName>
    </submittedName>
</protein>
<dbReference type="AlphaFoldDB" id="K9XTB6"/>